<accession>A0A1G4JYW0</accession>
<evidence type="ECO:0000313" key="9">
    <source>
        <dbReference type="Proteomes" id="UP000190274"/>
    </source>
</evidence>
<evidence type="ECO:0000256" key="7">
    <source>
        <dbReference type="RuleBase" id="RU362143"/>
    </source>
</evidence>
<dbReference type="Pfam" id="PF17097">
    <property type="entry name" value="Kre28"/>
    <property type="match status" value="1"/>
</dbReference>
<dbReference type="GO" id="GO:0000776">
    <property type="term" value="C:kinetochore"/>
    <property type="evidence" value="ECO:0007669"/>
    <property type="project" value="UniProtKB-KW"/>
</dbReference>
<evidence type="ECO:0000256" key="6">
    <source>
        <dbReference type="ARBA" id="ARBA00023328"/>
    </source>
</evidence>
<dbReference type="GO" id="GO:0005634">
    <property type="term" value="C:nucleus"/>
    <property type="evidence" value="ECO:0007669"/>
    <property type="project" value="UniProtKB-SubCell"/>
</dbReference>
<dbReference type="InterPro" id="IPR031361">
    <property type="entry name" value="Kre28"/>
</dbReference>
<dbReference type="EMBL" id="LT598461">
    <property type="protein sequence ID" value="SCU96389.1"/>
    <property type="molecule type" value="Genomic_DNA"/>
</dbReference>
<evidence type="ECO:0000256" key="1">
    <source>
        <dbReference type="ARBA" id="ARBA00006965"/>
    </source>
</evidence>
<evidence type="ECO:0000256" key="4">
    <source>
        <dbReference type="ARBA" id="ARBA00023054"/>
    </source>
</evidence>
<dbReference type="AlphaFoldDB" id="A0A1G4JYW0"/>
<keyword evidence="9" id="KW-1185">Reference proteome</keyword>
<comment type="function">
    <text evidence="7">Acts as a component of the outer kinetochore KNL1 complex that facilitates microtubule-kinetochore interactions and the spindle assembly checkpoint. Kinetochores, consisting of a centromere-associated inner segment and a microtubule-contacting outer segment, play a crucial role in chromosome segregation by mediating the physical connection between centromeric DNA and spindle microtubules. The outer kinetochore is made up of the ten-subunit KMN network, comprising the MIS12, NDC80 and KNL1 complexes, and auxiliary microtubule-associated components; together they connect the outer kinetochore with the inner kinetochore, bind microtubules, and mediate interactions with mitotic checkpoint proteins that delay anaphase until chromosomes are bioriented on the spindle.</text>
</comment>
<proteinExistence type="inferred from homology"/>
<evidence type="ECO:0000256" key="3">
    <source>
        <dbReference type="ARBA" id="ARBA00022838"/>
    </source>
</evidence>
<keyword evidence="2 7" id="KW-0158">Chromosome</keyword>
<dbReference type="OrthoDB" id="4065660at2759"/>
<dbReference type="STRING" id="1266660.A0A1G4JYW0"/>
<sequence length="433" mass="49564">MARFVRPKEMSSSRRWKVVKLFIVVLSFKVMQWPFHRVLPKVLIVEEYRLLYSRCLRVVSPRFGRRRGSMDVPLLVHQLTTQLAIVEEETTTLSEQVLQDQETHYVETVEQLKQSVQQLIEDNEFLFEAVPPKVEIDLASISRHIADLSRLVDSLKSTHLEQETLDNFLRYTIPSNDLSHLLDSEQDERYVSALHSVAELRDGAMAELDIGVNQLKHEIGQTSQKIADQREVVNELCLSTGDLVDQCHTLLEELEKPSDLAGMDLDNKSESLTPEPSAEETLNALQALKENVNQRSHLKQHLGHLEQTKSLLSSIANSKDDTDQDVSLNSLNEYNSYEALIQFWKSKFVHREMQNLEIYPMSNKFQFTYRNVDCVISMSDIGISNVELYGTGIPIEKIDAARKAVNQDLTSFPHLSRQISKVLSIINEYASNL</sequence>
<organism evidence="8 9">
    <name type="scientific">Lachancea dasiensis</name>
    <dbReference type="NCBI Taxonomy" id="1072105"/>
    <lineage>
        <taxon>Eukaryota</taxon>
        <taxon>Fungi</taxon>
        <taxon>Dikarya</taxon>
        <taxon>Ascomycota</taxon>
        <taxon>Saccharomycotina</taxon>
        <taxon>Saccharomycetes</taxon>
        <taxon>Saccharomycetales</taxon>
        <taxon>Saccharomycetaceae</taxon>
        <taxon>Lachancea</taxon>
    </lineage>
</organism>
<comment type="similarity">
    <text evidence="1 7">Belongs to the KRE28 family.</text>
</comment>
<evidence type="ECO:0000256" key="2">
    <source>
        <dbReference type="ARBA" id="ARBA00022454"/>
    </source>
</evidence>
<gene>
    <name evidence="7" type="primary">KRE28</name>
    <name evidence="8" type="ORF">LADA_0H00650G</name>
</gene>
<comment type="subcellular location">
    <subcellularLocation>
        <location evidence="7">Nucleus</location>
    </subcellularLocation>
    <subcellularLocation>
        <location evidence="7">Chromosome</location>
        <location evidence="7">Centromere</location>
        <location evidence="7">Kinetochore</location>
    </subcellularLocation>
</comment>
<keyword evidence="5 7" id="KW-0539">Nucleus</keyword>
<dbReference type="Proteomes" id="UP000190274">
    <property type="component" value="Chromosome H"/>
</dbReference>
<evidence type="ECO:0000313" key="8">
    <source>
        <dbReference type="EMBL" id="SCU96389.1"/>
    </source>
</evidence>
<evidence type="ECO:0000256" key="5">
    <source>
        <dbReference type="ARBA" id="ARBA00023242"/>
    </source>
</evidence>
<name>A0A1G4JYW0_9SACH</name>
<reference evidence="8 9" key="1">
    <citation type="submission" date="2016-03" db="EMBL/GenBank/DDBJ databases">
        <authorList>
            <person name="Devillers H."/>
        </authorList>
    </citation>
    <scope>NUCLEOTIDE SEQUENCE [LARGE SCALE GENOMIC DNA]</scope>
    <source>
        <strain evidence="8">CBS 10888</strain>
    </source>
</reference>
<keyword evidence="3 7" id="KW-0995">Kinetochore</keyword>
<protein>
    <recommendedName>
        <fullName evidence="7">Spindle pole body component KRE28</fullName>
    </recommendedName>
</protein>
<keyword evidence="4" id="KW-0175">Coiled coil</keyword>
<keyword evidence="6 7" id="KW-0137">Centromere</keyword>